<evidence type="ECO:0000313" key="2">
    <source>
        <dbReference type="Proteomes" id="UP000277204"/>
    </source>
</evidence>
<accession>A0A183N7A5</accession>
<dbReference type="Proteomes" id="UP000277204">
    <property type="component" value="Unassembled WGS sequence"/>
</dbReference>
<dbReference type="EMBL" id="UZAI01020214">
    <property type="protein sequence ID" value="VDP50288.1"/>
    <property type="molecule type" value="Genomic_DNA"/>
</dbReference>
<gene>
    <name evidence="1" type="ORF">SMRZ_LOCUS24180</name>
</gene>
<organism evidence="1 2">
    <name type="scientific">Schistosoma margrebowiei</name>
    <dbReference type="NCBI Taxonomy" id="48269"/>
    <lineage>
        <taxon>Eukaryota</taxon>
        <taxon>Metazoa</taxon>
        <taxon>Spiralia</taxon>
        <taxon>Lophotrochozoa</taxon>
        <taxon>Platyhelminthes</taxon>
        <taxon>Trematoda</taxon>
        <taxon>Digenea</taxon>
        <taxon>Strigeidida</taxon>
        <taxon>Schistosomatoidea</taxon>
        <taxon>Schistosomatidae</taxon>
        <taxon>Schistosoma</taxon>
    </lineage>
</organism>
<reference evidence="1 2" key="1">
    <citation type="submission" date="2018-11" db="EMBL/GenBank/DDBJ databases">
        <authorList>
            <consortium name="Pathogen Informatics"/>
        </authorList>
    </citation>
    <scope>NUCLEOTIDE SEQUENCE [LARGE SCALE GENOMIC DNA]</scope>
    <source>
        <strain evidence="1 2">Zambia</strain>
    </source>
</reference>
<dbReference type="PANTHER" id="PTHR47027">
    <property type="entry name" value="REVERSE TRANSCRIPTASE DOMAIN-CONTAINING PROTEIN"/>
    <property type="match status" value="1"/>
</dbReference>
<protein>
    <submittedName>
        <fullName evidence="1">Uncharacterized protein</fullName>
    </submittedName>
</protein>
<proteinExistence type="predicted"/>
<dbReference type="PANTHER" id="PTHR47027:SF25">
    <property type="entry name" value="REVERSE TRANSCRIPTASE DOMAIN-CONTAINING PROTEIN"/>
    <property type="match status" value="1"/>
</dbReference>
<dbReference type="AlphaFoldDB" id="A0A183N7A5"/>
<keyword evidence="2" id="KW-1185">Reference proteome</keyword>
<sequence>MLTELLPININKDILNLILFQFKYILYEIPCEWNIQLSEGIDEQRCPTSISEGRHGIESTNRNQLEDLDFTDDLTFLSHTHQQMQVKTNSVAAASQSVGLNIHKGKSNIFRYNTKNTNAITLDEETLEGMETFTYLGGVIDEQGRSDADLLARIGRTGTAFLQFKNTWKSKQLSININVRWLDTISNIILWERTNQLPAEEEIRKNRWKWIQHALRKS</sequence>
<name>A0A183N7A5_9TREM</name>
<evidence type="ECO:0000313" key="1">
    <source>
        <dbReference type="EMBL" id="VDP50288.1"/>
    </source>
</evidence>